<proteinExistence type="predicted"/>
<keyword evidence="2" id="KW-1185">Reference proteome</keyword>
<organism evidence="1 2">
    <name type="scientific">Metallumcola ferriviriculae</name>
    <dbReference type="NCBI Taxonomy" id="3039180"/>
    <lineage>
        <taxon>Bacteria</taxon>
        <taxon>Bacillati</taxon>
        <taxon>Bacillota</taxon>
        <taxon>Clostridia</taxon>
        <taxon>Neomoorellales</taxon>
        <taxon>Desulfitibacteraceae</taxon>
        <taxon>Metallumcola</taxon>
    </lineage>
</organism>
<gene>
    <name evidence="1" type="ORF">MFMK1_000521</name>
</gene>
<sequence>MTVLTAEKLMKLTSQDLTKNIELHVHDCPARISLMISRPNLLDYWSDILTDLSTNIILKEIGYDLLSSIYISTNGMYRNAYISLRSAVELGISFFYFTDHNYHFLQWKRNVFDMTWSRLVDVDKGVLSNKYLSLFNEAFNTELFIETVKEIYRNCSEYVHGKYEYMHSIGTQRITYDKAKFMQWSTIFLRTVELLLILLSVRFTEKINDLNQDHKETMNEIYKNLGFGELEINNE</sequence>
<name>A0AAU0UK18_9FIRM</name>
<protein>
    <submittedName>
        <fullName evidence="1">Uncharacterized protein</fullName>
    </submittedName>
</protein>
<evidence type="ECO:0000313" key="2">
    <source>
        <dbReference type="Proteomes" id="UP001329915"/>
    </source>
</evidence>
<dbReference type="RefSeq" id="WP_366923615.1">
    <property type="nucleotide sequence ID" value="NZ_CP121694.1"/>
</dbReference>
<dbReference type="EMBL" id="CP121694">
    <property type="protein sequence ID" value="WRO20732.1"/>
    <property type="molecule type" value="Genomic_DNA"/>
</dbReference>
<dbReference type="Proteomes" id="UP001329915">
    <property type="component" value="Chromosome"/>
</dbReference>
<dbReference type="KEGG" id="dbc:MFMK1_000521"/>
<reference evidence="1 2" key="1">
    <citation type="submission" date="2023-04" db="EMBL/GenBank/DDBJ databases">
        <authorList>
            <person name="Hsu D."/>
        </authorList>
    </citation>
    <scope>NUCLEOTIDE SEQUENCE [LARGE SCALE GENOMIC DNA]</scope>
    <source>
        <strain evidence="1 2">MK1</strain>
    </source>
</reference>
<accession>A0AAU0UK18</accession>
<dbReference type="AlphaFoldDB" id="A0AAU0UK18"/>
<evidence type="ECO:0000313" key="1">
    <source>
        <dbReference type="EMBL" id="WRO20732.1"/>
    </source>
</evidence>